<feature type="region of interest" description="Disordered" evidence="11">
    <location>
        <begin position="120"/>
        <end position="143"/>
    </location>
</feature>
<dbReference type="InterPro" id="IPR004527">
    <property type="entry name" value="Glu-tRNA-ligase_bac/mito"/>
</dbReference>
<dbReference type="CDD" id="cd00808">
    <property type="entry name" value="GluRS_core"/>
    <property type="match status" value="1"/>
</dbReference>
<dbReference type="PANTHER" id="PTHR43311">
    <property type="entry name" value="GLUTAMATE--TRNA LIGASE"/>
    <property type="match status" value="1"/>
</dbReference>
<evidence type="ECO:0000256" key="1">
    <source>
        <dbReference type="ARBA" id="ARBA00004496"/>
    </source>
</evidence>
<dbReference type="SUPFAM" id="SSF52374">
    <property type="entry name" value="Nucleotidylyl transferase"/>
    <property type="match status" value="1"/>
</dbReference>
<dbReference type="NCBIfam" id="TIGR00464">
    <property type="entry name" value="gltX_bact"/>
    <property type="match status" value="1"/>
</dbReference>
<evidence type="ECO:0000256" key="3">
    <source>
        <dbReference type="ARBA" id="ARBA00011245"/>
    </source>
</evidence>
<dbReference type="InterPro" id="IPR033910">
    <property type="entry name" value="GluRS_core"/>
</dbReference>
<keyword evidence="9 10" id="KW-0030">Aminoacyl-tRNA synthetase</keyword>
<evidence type="ECO:0000256" key="4">
    <source>
        <dbReference type="ARBA" id="ARBA00022490"/>
    </source>
</evidence>
<dbReference type="Gene3D" id="3.40.50.620">
    <property type="entry name" value="HUPs"/>
    <property type="match status" value="1"/>
</dbReference>
<feature type="short sequence motif" description="'KMSKS' region" evidence="10">
    <location>
        <begin position="246"/>
        <end position="250"/>
    </location>
</feature>
<dbReference type="EMBL" id="VFOF01000001">
    <property type="protein sequence ID" value="TQL16547.1"/>
    <property type="molecule type" value="Genomic_DNA"/>
</dbReference>
<dbReference type="PANTHER" id="PTHR43311:SF2">
    <property type="entry name" value="GLUTAMATE--TRNA LIGASE, MITOCHONDRIAL-RELATED"/>
    <property type="match status" value="1"/>
</dbReference>
<comment type="similarity">
    <text evidence="2 10">Belongs to the class-I aminoacyl-tRNA synthetase family. Glutamate--tRNA ligase type 1 subfamily.</text>
</comment>
<dbReference type="Proteomes" id="UP000316887">
    <property type="component" value="Unassembled WGS sequence"/>
</dbReference>
<evidence type="ECO:0000256" key="7">
    <source>
        <dbReference type="ARBA" id="ARBA00022840"/>
    </source>
</evidence>
<dbReference type="GO" id="GO:0000049">
    <property type="term" value="F:tRNA binding"/>
    <property type="evidence" value="ECO:0007669"/>
    <property type="project" value="InterPro"/>
</dbReference>
<dbReference type="InterPro" id="IPR008925">
    <property type="entry name" value="aa_tRNA-synth_I_cd-bd_sf"/>
</dbReference>
<accession>A0A542VYZ1</accession>
<dbReference type="EC" id="6.1.1.17" evidence="10"/>
<dbReference type="HAMAP" id="MF_00022">
    <property type="entry name" value="Glu_tRNA_synth_type1"/>
    <property type="match status" value="1"/>
</dbReference>
<dbReference type="InterPro" id="IPR045462">
    <property type="entry name" value="aa-tRNA-synth_I_cd-bd"/>
</dbReference>
<evidence type="ECO:0000256" key="2">
    <source>
        <dbReference type="ARBA" id="ARBA00007894"/>
    </source>
</evidence>
<dbReference type="OrthoDB" id="9807503at2"/>
<evidence type="ECO:0000256" key="10">
    <source>
        <dbReference type="HAMAP-Rule" id="MF_00022"/>
    </source>
</evidence>
<dbReference type="InterPro" id="IPR049940">
    <property type="entry name" value="GluQ/Sye"/>
</dbReference>
<dbReference type="PROSITE" id="PS00178">
    <property type="entry name" value="AA_TRNA_LIGASE_I"/>
    <property type="match status" value="1"/>
</dbReference>
<dbReference type="FunFam" id="3.40.50.620:FF:000007">
    <property type="entry name" value="Glutamate--tRNA ligase"/>
    <property type="match status" value="1"/>
</dbReference>
<dbReference type="GO" id="GO:0005524">
    <property type="term" value="F:ATP binding"/>
    <property type="evidence" value="ECO:0007669"/>
    <property type="project" value="UniProtKB-UniRule"/>
</dbReference>
<keyword evidence="4 10" id="KW-0963">Cytoplasm</keyword>
<feature type="domain" description="Glutamyl/glutaminyl-tRNA synthetase class Ib catalytic" evidence="12">
    <location>
        <begin position="11"/>
        <end position="314"/>
    </location>
</feature>
<dbReference type="InterPro" id="IPR001412">
    <property type="entry name" value="aa-tRNA-synth_I_CS"/>
</dbReference>
<feature type="domain" description="Aminoacyl-tRNA synthetase class I anticodon-binding" evidence="13">
    <location>
        <begin position="333"/>
        <end position="472"/>
    </location>
</feature>
<dbReference type="InterPro" id="IPR014729">
    <property type="entry name" value="Rossmann-like_a/b/a_fold"/>
</dbReference>
<keyword evidence="8 10" id="KW-0648">Protein biosynthesis</keyword>
<feature type="short sequence motif" description="'HIGH' region" evidence="10">
    <location>
        <begin position="17"/>
        <end position="27"/>
    </location>
</feature>
<evidence type="ECO:0000256" key="8">
    <source>
        <dbReference type="ARBA" id="ARBA00022917"/>
    </source>
</evidence>
<dbReference type="SUPFAM" id="SSF48163">
    <property type="entry name" value="An anticodon-binding domain of class I aminoacyl-tRNA synthetases"/>
    <property type="match status" value="1"/>
</dbReference>
<dbReference type="GO" id="GO:0006424">
    <property type="term" value="P:glutamyl-tRNA aminoacylation"/>
    <property type="evidence" value="ECO:0007669"/>
    <property type="project" value="UniProtKB-UniRule"/>
</dbReference>
<dbReference type="InterPro" id="IPR020751">
    <property type="entry name" value="aa-tRNA-synth_I_codon-bd_sub2"/>
</dbReference>
<evidence type="ECO:0000313" key="14">
    <source>
        <dbReference type="EMBL" id="TQL16547.1"/>
    </source>
</evidence>
<dbReference type="PRINTS" id="PR00987">
    <property type="entry name" value="TRNASYNTHGLU"/>
</dbReference>
<organism evidence="14 15">
    <name type="scientific">Zymomonas mobilis</name>
    <dbReference type="NCBI Taxonomy" id="542"/>
    <lineage>
        <taxon>Bacteria</taxon>
        <taxon>Pseudomonadati</taxon>
        <taxon>Pseudomonadota</taxon>
        <taxon>Alphaproteobacteria</taxon>
        <taxon>Sphingomonadales</taxon>
        <taxon>Zymomonadaceae</taxon>
        <taxon>Zymomonas</taxon>
    </lineage>
</organism>
<evidence type="ECO:0000259" key="13">
    <source>
        <dbReference type="Pfam" id="PF19269"/>
    </source>
</evidence>
<dbReference type="InterPro" id="IPR000924">
    <property type="entry name" value="Glu/Gln-tRNA-synth"/>
</dbReference>
<keyword evidence="6 10" id="KW-0547">Nucleotide-binding</keyword>
<comment type="function">
    <text evidence="10">Catalyzes the attachment of glutamate to tRNA(Glu) in a two-step reaction: glutamate is first activated by ATP to form Glu-AMP and then transferred to the acceptor end of tRNA(Glu).</text>
</comment>
<comment type="caution">
    <text evidence="10">Lacks conserved residue(s) required for the propagation of feature annotation.</text>
</comment>
<keyword evidence="7 10" id="KW-0067">ATP-binding</keyword>
<comment type="caution">
    <text evidence="14">The sequence shown here is derived from an EMBL/GenBank/DDBJ whole genome shotgun (WGS) entry which is preliminary data.</text>
</comment>
<dbReference type="Pfam" id="PF19269">
    <property type="entry name" value="Anticodon_2"/>
    <property type="match status" value="1"/>
</dbReference>
<dbReference type="GO" id="GO:0005829">
    <property type="term" value="C:cytosol"/>
    <property type="evidence" value="ECO:0007669"/>
    <property type="project" value="TreeGrafter"/>
</dbReference>
<comment type="subcellular location">
    <subcellularLocation>
        <location evidence="1 10">Cytoplasm</location>
    </subcellularLocation>
</comment>
<feature type="binding site" evidence="10">
    <location>
        <position position="249"/>
    </location>
    <ligand>
        <name>ATP</name>
        <dbReference type="ChEBI" id="CHEBI:30616"/>
    </ligand>
</feature>
<dbReference type="AlphaFoldDB" id="A0A542VYZ1"/>
<dbReference type="GO" id="GO:0004818">
    <property type="term" value="F:glutamate-tRNA ligase activity"/>
    <property type="evidence" value="ECO:0007669"/>
    <property type="project" value="UniProtKB-UniRule"/>
</dbReference>
<sequence>MSAGPAKNPSVVTRFAPSPTGFLHIGGARTALFNWLFARHNGGQFQLRIEDTDRVRSTKEAIDAIIDGMRWLGLDWDGDITYQFERAPRHAEVAEALLKAGNAYKCFATPEELEAMRAEQRAKKQPQRYDGRWRDRDPSEAPAGAPYVVRLKAEQEGETTLHDLVQGDVTVKNAELDDMILLRSDGTPTYMLAVVVDDHDMGVNHVIRGDDHLNNTFRQLGIIRAMNWEAPQYAHIPLIHGPDGAKLSKRHGALGVEAYRDDFGYLPEAISNYLLRLGWGHGDDEIISREQAVEWFDLGAVGRSPSRFDFKKLENINGHYIREADDQRLTDLILPRVEKNLGHSLSSSEQALLLQAMPFLKPRAKNLNELAENSLFLFENRPLKLEDKAAKQLENTSGSLLAILRKTLGDLPEWDAESLEKALHDVAEQADLKMGKVAQPLRAALTGRTISPGIFDVMILLGREESLVRLDDQLSLSPTHN</sequence>
<dbReference type="GO" id="GO:0008270">
    <property type="term" value="F:zinc ion binding"/>
    <property type="evidence" value="ECO:0007669"/>
    <property type="project" value="InterPro"/>
</dbReference>
<proteinExistence type="inferred from homology"/>
<dbReference type="InterPro" id="IPR020058">
    <property type="entry name" value="Glu/Gln-tRNA-synth_Ib_cat-dom"/>
</dbReference>
<evidence type="ECO:0000256" key="11">
    <source>
        <dbReference type="SAM" id="MobiDB-lite"/>
    </source>
</evidence>
<dbReference type="Gene3D" id="1.10.10.350">
    <property type="match status" value="1"/>
</dbReference>
<gene>
    <name evidence="10" type="primary">gltX</name>
    <name evidence="14" type="ORF">FBY58_0083</name>
</gene>
<protein>
    <recommendedName>
        <fullName evidence="10">Glutamate--tRNA ligase</fullName>
        <ecNumber evidence="10">6.1.1.17</ecNumber>
    </recommendedName>
    <alternativeName>
        <fullName evidence="10">Glutamyl-tRNA synthetase</fullName>
        <shortName evidence="10">GluRS</shortName>
    </alternativeName>
</protein>
<comment type="subunit">
    <text evidence="3 10">Monomer.</text>
</comment>
<feature type="compositionally biased region" description="Basic and acidic residues" evidence="11">
    <location>
        <begin position="120"/>
        <end position="139"/>
    </location>
</feature>
<evidence type="ECO:0000256" key="9">
    <source>
        <dbReference type="ARBA" id="ARBA00023146"/>
    </source>
</evidence>
<evidence type="ECO:0000256" key="5">
    <source>
        <dbReference type="ARBA" id="ARBA00022598"/>
    </source>
</evidence>
<evidence type="ECO:0000259" key="12">
    <source>
        <dbReference type="Pfam" id="PF00749"/>
    </source>
</evidence>
<reference evidence="14 15" key="1">
    <citation type="submission" date="2019-06" db="EMBL/GenBank/DDBJ databases">
        <title>Genome sequencing of Zymomonas mobilis strains for genetic engineering and biofuel applications.</title>
        <authorList>
            <person name="Teravest M."/>
        </authorList>
    </citation>
    <scope>NUCLEOTIDE SEQUENCE [LARGE SCALE GENOMIC DNA]</scope>
    <source>
        <strain evidence="14 15">AN0101</strain>
    </source>
</reference>
<dbReference type="RefSeq" id="WP_141918863.1">
    <property type="nucleotide sequence ID" value="NZ_VFOF01000001.1"/>
</dbReference>
<comment type="catalytic activity">
    <reaction evidence="10">
        <text>tRNA(Glu) + L-glutamate + ATP = L-glutamyl-tRNA(Glu) + AMP + diphosphate</text>
        <dbReference type="Rhea" id="RHEA:23540"/>
        <dbReference type="Rhea" id="RHEA-COMP:9663"/>
        <dbReference type="Rhea" id="RHEA-COMP:9680"/>
        <dbReference type="ChEBI" id="CHEBI:29985"/>
        <dbReference type="ChEBI" id="CHEBI:30616"/>
        <dbReference type="ChEBI" id="CHEBI:33019"/>
        <dbReference type="ChEBI" id="CHEBI:78442"/>
        <dbReference type="ChEBI" id="CHEBI:78520"/>
        <dbReference type="ChEBI" id="CHEBI:456215"/>
        <dbReference type="EC" id="6.1.1.17"/>
    </reaction>
</comment>
<evidence type="ECO:0000313" key="15">
    <source>
        <dbReference type="Proteomes" id="UP000316887"/>
    </source>
</evidence>
<dbReference type="Pfam" id="PF00749">
    <property type="entry name" value="tRNA-synt_1c"/>
    <property type="match status" value="1"/>
</dbReference>
<evidence type="ECO:0000256" key="6">
    <source>
        <dbReference type="ARBA" id="ARBA00022741"/>
    </source>
</evidence>
<name>A0A542VYZ1_ZYMMB</name>
<keyword evidence="5 10" id="KW-0436">Ligase</keyword>